<organism evidence="1">
    <name type="scientific">seawater metagenome</name>
    <dbReference type="NCBI Taxonomy" id="1561972"/>
    <lineage>
        <taxon>unclassified sequences</taxon>
        <taxon>metagenomes</taxon>
        <taxon>ecological metagenomes</taxon>
    </lineage>
</organism>
<dbReference type="InterPro" id="IPR011889">
    <property type="entry name" value="Liste_lipo_26"/>
</dbReference>
<gene>
    <name evidence="1" type="ORF">CPAV1605_79</name>
</gene>
<accession>A0A5E8CH53</accession>
<protein>
    <submittedName>
        <fullName evidence="1">Uncharacterized protein</fullName>
    </submittedName>
</protein>
<dbReference type="AlphaFoldDB" id="A0A5E8CH53"/>
<dbReference type="Pfam" id="PF03382">
    <property type="entry name" value="DUF285"/>
    <property type="match status" value="5"/>
</dbReference>
<evidence type="ECO:0000313" key="1">
    <source>
        <dbReference type="EMBL" id="VVU94357.1"/>
    </source>
</evidence>
<dbReference type="InterPro" id="IPR005046">
    <property type="entry name" value="DUF285"/>
</dbReference>
<dbReference type="EMBL" id="CABVLZ010000001">
    <property type="protein sequence ID" value="VVU94357.1"/>
    <property type="molecule type" value="Genomic_DNA"/>
</dbReference>
<name>A0A5E8CH53_9ZZZZ</name>
<dbReference type="NCBIfam" id="TIGR02167">
    <property type="entry name" value="Liste_lipo_26"/>
    <property type="match status" value="15"/>
</dbReference>
<sequence>MKNKNKHHIILISSLLYLSSKKEILNQRQKKVKFTNKTLRVAVKEWKKKPSKAKEEYGDISSWDVSQVTNMSELFKNATNFNGDISSWDVSNVTDMRSMFAFATSFNGDISSWDVSSVTYMINMFAGASSFNGDINTKNILKENSSTKTAYTAWDVSSVTNMINMFFHAKSFNQDISSWDVSSVTYMINMFAGANSFNQDISSWDVSSVINVNIFVNTALSANNKCKIYKSWSKKSEKFKEEYLSWNTKDCEDSSDPSYKFDNKTLRVSVKEWLEDPSKAKEKYGDISYWDVSQVTDMSKLFSGARQFNGNISSWDVSKVTNMYGMFAGASSFNGDINTKNILKENSSTGTAYTAWDVSSVTHMINMFFAANSFNQDISSWDVSNITNMNRMFYNAKSFNQDISSWDVSSVTYMSDMFYARSLSLDNKCKIYKSWSKKSEKFKEEYLSWNTKECEDSSDPSYKFDNKTLRVAVKEWLEDPSKAKEKYGDISYWDVGSVTNMAEMFARAISFNQDISSWDVSQVTDMSNMFNRAINFNQDISSWDVSSVTNMNNMFYRANRFNQDINSWDVSSVTNMNNMFYNAKRFNQDISSWDVSSVTYMSDMFYARSLSANNKCKIYKSWSKKSEKFKEEYLSWNTKECEDSTGPSYKFDNETLRVAVKEWLKKPSKAKEEYGDISYWDVSQVTDMSGLFKNAISFNKDISSWDVSSVTNMNNMFFRAESFNQDISSWDVSSVTNMNNMFNGATSFNGNINSWDVSSVTNMSYIFYGALSHDNKCKIYKSWSKKNEKFTEQIDNILFYDDYCINSDKLSEIEFEITQSFINLLKNKSYQGTNIIKYQENLPELRKEMTSILKEKNNFWLNFKIHTKIETKSQKNILNPQAVDYYTFIYWWLVNYNYQKNKTEFRCINCKTNLKFGVNHLKFEEIKNSFFADIHAKQIEDNNAKQIKEYNTKQIKDYLVTFYVDTELKGMNINVELNKNITNIYCPKCNLRLGLKKETNYEFESILLEWDK</sequence>
<proteinExistence type="predicted"/>
<reference evidence="1" key="1">
    <citation type="submission" date="2019-09" db="EMBL/GenBank/DDBJ databases">
        <authorList>
            <person name="Needham M D."/>
        </authorList>
    </citation>
    <scope>NUCLEOTIDE SEQUENCE</scope>
</reference>